<keyword evidence="7" id="KW-1185">Reference proteome</keyword>
<protein>
    <recommendedName>
        <fullName evidence="5">Ubiquitin-like protease family profile domain-containing protein</fullName>
    </recommendedName>
</protein>
<comment type="similarity">
    <text evidence="1">Belongs to the peptidase C48 family.</text>
</comment>
<keyword evidence="2" id="KW-0645">Protease</keyword>
<accession>A0A2G2Y9F7</accession>
<evidence type="ECO:0000256" key="4">
    <source>
        <dbReference type="SAM" id="MobiDB-lite"/>
    </source>
</evidence>
<dbReference type="Gene3D" id="3.40.395.10">
    <property type="entry name" value="Adenoviral Proteinase, Chain A"/>
    <property type="match status" value="1"/>
</dbReference>
<evidence type="ECO:0000256" key="1">
    <source>
        <dbReference type="ARBA" id="ARBA00005234"/>
    </source>
</evidence>
<dbReference type="PANTHER" id="PTHR31470:SF46">
    <property type="entry name" value="ULP1 PROTEASE FAMILY, C-TERMINAL CATALYTIC DOMAIN CONTAINING PROTEIN"/>
    <property type="match status" value="1"/>
</dbReference>
<sequence length="364" mass="41061">MTPKIKEIESSPSKGTSAAAQLHPPLYELALQALSQLGAEDNEHGEEEFFNRDDPNTNSPSIEELVKTFSIDRYLVRMQYDGATDLTDCKVKHDGVINAINALTASVKEMTSKRGVIPSKRISYLDTPLEIKAAKRRRKDTSKASSIIKKIKIAMPLSLSSTDVQCARATEEQHELRKVDVTATAEEHNMTVDNPLTSSKDEEKVEPVSLGERKNYLFEGFNISDEAPKKLIQLINDYSEWIVDGLLKHHVGFSIPAGLPWHLVDEVYIPINCGDEFHWVLAIVVLKEGRIQVYDSMSRRRHSGPLSEIQKLAKILPTYLDMSGFLDEKVRTDWLMNEAYQDKMANPFDVQYVDRISQQTIGSL</sequence>
<feature type="region of interest" description="Disordered" evidence="4">
    <location>
        <begin position="1"/>
        <end position="21"/>
    </location>
</feature>
<comment type="caution">
    <text evidence="6">The sequence shown here is derived from an EMBL/GenBank/DDBJ whole genome shotgun (WGS) entry which is preliminary data.</text>
</comment>
<dbReference type="PANTHER" id="PTHR31470">
    <property type="entry name" value="CYSTEINE PROTEINASES SUPERFAMILY PROTEIN-RELATED-RELATED"/>
    <property type="match status" value="1"/>
</dbReference>
<evidence type="ECO:0000313" key="6">
    <source>
        <dbReference type="EMBL" id="PHT66370.1"/>
    </source>
</evidence>
<evidence type="ECO:0000256" key="3">
    <source>
        <dbReference type="ARBA" id="ARBA00022801"/>
    </source>
</evidence>
<feature type="region of interest" description="Disordered" evidence="4">
    <location>
        <begin position="41"/>
        <end position="60"/>
    </location>
</feature>
<reference evidence="6 7" key="1">
    <citation type="journal article" date="2014" name="Nat. Genet.">
        <title>Genome sequence of the hot pepper provides insights into the evolution of pungency in Capsicum species.</title>
        <authorList>
            <person name="Kim S."/>
            <person name="Park M."/>
            <person name="Yeom S.I."/>
            <person name="Kim Y.M."/>
            <person name="Lee J.M."/>
            <person name="Lee H.A."/>
            <person name="Seo E."/>
            <person name="Choi J."/>
            <person name="Cheong K."/>
            <person name="Kim K.T."/>
            <person name="Jung K."/>
            <person name="Lee G.W."/>
            <person name="Oh S.K."/>
            <person name="Bae C."/>
            <person name="Kim S.B."/>
            <person name="Lee H.Y."/>
            <person name="Kim S.Y."/>
            <person name="Kim M.S."/>
            <person name="Kang B.C."/>
            <person name="Jo Y.D."/>
            <person name="Yang H.B."/>
            <person name="Jeong H.J."/>
            <person name="Kang W.H."/>
            <person name="Kwon J.K."/>
            <person name="Shin C."/>
            <person name="Lim J.Y."/>
            <person name="Park J.H."/>
            <person name="Huh J.H."/>
            <person name="Kim J.S."/>
            <person name="Kim B.D."/>
            <person name="Cohen O."/>
            <person name="Paran I."/>
            <person name="Suh M.C."/>
            <person name="Lee S.B."/>
            <person name="Kim Y.K."/>
            <person name="Shin Y."/>
            <person name="Noh S.J."/>
            <person name="Park J."/>
            <person name="Seo Y.S."/>
            <person name="Kwon S.Y."/>
            <person name="Kim H.A."/>
            <person name="Park J.M."/>
            <person name="Kim H.J."/>
            <person name="Choi S.B."/>
            <person name="Bosland P.W."/>
            <person name="Reeves G."/>
            <person name="Jo S.H."/>
            <person name="Lee B.W."/>
            <person name="Cho H.T."/>
            <person name="Choi H.S."/>
            <person name="Lee M.S."/>
            <person name="Yu Y."/>
            <person name="Do Choi Y."/>
            <person name="Park B.S."/>
            <person name="van Deynze A."/>
            <person name="Ashrafi H."/>
            <person name="Hill T."/>
            <person name="Kim W.T."/>
            <person name="Pai H.S."/>
            <person name="Ahn H.K."/>
            <person name="Yeam I."/>
            <person name="Giovannoni J.J."/>
            <person name="Rose J.K."/>
            <person name="Sorensen I."/>
            <person name="Lee S.J."/>
            <person name="Kim R.W."/>
            <person name="Choi I.Y."/>
            <person name="Choi B.S."/>
            <person name="Lim J.S."/>
            <person name="Lee Y.H."/>
            <person name="Choi D."/>
        </authorList>
    </citation>
    <scope>NUCLEOTIDE SEQUENCE [LARGE SCALE GENOMIC DNA]</scope>
    <source>
        <strain evidence="7">cv. CM334</strain>
    </source>
</reference>
<keyword evidence="3" id="KW-0378">Hydrolase</keyword>
<dbReference type="GO" id="GO:0006508">
    <property type="term" value="P:proteolysis"/>
    <property type="evidence" value="ECO:0007669"/>
    <property type="project" value="UniProtKB-KW"/>
</dbReference>
<dbReference type="GO" id="GO:0008234">
    <property type="term" value="F:cysteine-type peptidase activity"/>
    <property type="evidence" value="ECO:0007669"/>
    <property type="project" value="InterPro"/>
</dbReference>
<name>A0A2G2Y9F7_CAPAN</name>
<feature type="domain" description="Ubiquitin-like protease family profile" evidence="5">
    <location>
        <begin position="157"/>
        <end position="364"/>
    </location>
</feature>
<proteinExistence type="inferred from homology"/>
<dbReference type="PROSITE" id="PS50600">
    <property type="entry name" value="ULP_PROTEASE"/>
    <property type="match status" value="1"/>
</dbReference>
<dbReference type="InterPro" id="IPR038765">
    <property type="entry name" value="Papain-like_cys_pep_sf"/>
</dbReference>
<dbReference type="AlphaFoldDB" id="A0A2G2Y9F7"/>
<evidence type="ECO:0000313" key="7">
    <source>
        <dbReference type="Proteomes" id="UP000222542"/>
    </source>
</evidence>
<dbReference type="Proteomes" id="UP000222542">
    <property type="component" value="Unassembled WGS sequence"/>
</dbReference>
<dbReference type="SUPFAM" id="SSF54001">
    <property type="entry name" value="Cysteine proteinases"/>
    <property type="match status" value="1"/>
</dbReference>
<reference evidence="6 7" key="2">
    <citation type="journal article" date="2017" name="Genome Biol.">
        <title>New reference genome sequences of hot pepper reveal the massive evolution of plant disease-resistance genes by retroduplication.</title>
        <authorList>
            <person name="Kim S."/>
            <person name="Park J."/>
            <person name="Yeom S.I."/>
            <person name="Kim Y.M."/>
            <person name="Seo E."/>
            <person name="Kim K.T."/>
            <person name="Kim M.S."/>
            <person name="Lee J.M."/>
            <person name="Cheong K."/>
            <person name="Shin H.S."/>
            <person name="Kim S.B."/>
            <person name="Han K."/>
            <person name="Lee J."/>
            <person name="Park M."/>
            <person name="Lee H.A."/>
            <person name="Lee H.Y."/>
            <person name="Lee Y."/>
            <person name="Oh S."/>
            <person name="Lee J.H."/>
            <person name="Choi E."/>
            <person name="Choi E."/>
            <person name="Lee S.E."/>
            <person name="Jeon J."/>
            <person name="Kim H."/>
            <person name="Choi G."/>
            <person name="Song H."/>
            <person name="Lee J."/>
            <person name="Lee S.C."/>
            <person name="Kwon J.K."/>
            <person name="Lee H.Y."/>
            <person name="Koo N."/>
            <person name="Hong Y."/>
            <person name="Kim R.W."/>
            <person name="Kang W.H."/>
            <person name="Huh J.H."/>
            <person name="Kang B.C."/>
            <person name="Yang T.J."/>
            <person name="Lee Y.H."/>
            <person name="Bennetzen J.L."/>
            <person name="Choi D."/>
        </authorList>
    </citation>
    <scope>NUCLEOTIDE SEQUENCE [LARGE SCALE GENOMIC DNA]</scope>
    <source>
        <strain evidence="7">cv. CM334</strain>
    </source>
</reference>
<organism evidence="6 7">
    <name type="scientific">Capsicum annuum</name>
    <name type="common">Capsicum pepper</name>
    <dbReference type="NCBI Taxonomy" id="4072"/>
    <lineage>
        <taxon>Eukaryota</taxon>
        <taxon>Viridiplantae</taxon>
        <taxon>Streptophyta</taxon>
        <taxon>Embryophyta</taxon>
        <taxon>Tracheophyta</taxon>
        <taxon>Spermatophyta</taxon>
        <taxon>Magnoliopsida</taxon>
        <taxon>eudicotyledons</taxon>
        <taxon>Gunneridae</taxon>
        <taxon>Pentapetalae</taxon>
        <taxon>asterids</taxon>
        <taxon>lamiids</taxon>
        <taxon>Solanales</taxon>
        <taxon>Solanaceae</taxon>
        <taxon>Solanoideae</taxon>
        <taxon>Capsiceae</taxon>
        <taxon>Capsicum</taxon>
    </lineage>
</organism>
<evidence type="ECO:0000256" key="2">
    <source>
        <dbReference type="ARBA" id="ARBA00022670"/>
    </source>
</evidence>
<feature type="compositionally biased region" description="Polar residues" evidence="4">
    <location>
        <begin position="10"/>
        <end position="19"/>
    </location>
</feature>
<dbReference type="InterPro" id="IPR003653">
    <property type="entry name" value="Peptidase_C48_C"/>
</dbReference>
<dbReference type="Pfam" id="PF02902">
    <property type="entry name" value="Peptidase_C48"/>
    <property type="match status" value="1"/>
</dbReference>
<dbReference type="Gramene" id="PHT66370">
    <property type="protein sequence ID" value="PHT66370"/>
    <property type="gene ID" value="T459_30795"/>
</dbReference>
<evidence type="ECO:0000259" key="5">
    <source>
        <dbReference type="PROSITE" id="PS50600"/>
    </source>
</evidence>
<gene>
    <name evidence="6" type="ORF">T459_30795</name>
</gene>
<dbReference type="EMBL" id="AYRZ02000012">
    <property type="protein sequence ID" value="PHT66370.1"/>
    <property type="molecule type" value="Genomic_DNA"/>
</dbReference>